<feature type="transmembrane region" description="Helical" evidence="2">
    <location>
        <begin position="419"/>
        <end position="439"/>
    </location>
</feature>
<proteinExistence type="predicted"/>
<keyword evidence="1" id="KW-0175">Coiled coil</keyword>
<feature type="coiled-coil region" evidence="1">
    <location>
        <begin position="90"/>
        <end position="147"/>
    </location>
</feature>
<evidence type="ECO:0000256" key="1">
    <source>
        <dbReference type="SAM" id="Coils"/>
    </source>
</evidence>
<sequence>MNLKIKKIFFIGIILHLFYLCFLLVLHIFNFVHCFKNKNPYRDNVVYGVDDYDRNFINNNTTTDNSGTSQGVDTKVKECENKSTKQQQQLTQELEAIESIQTEINQLIEQNPELKDDLTNHDKYKSAQDVYAKIKGLQQENKFAEALNLLGFKQSLWQSVKSMFISSQTTLKDAFTTVLDDLKKIKETKNKQQQQLTQELEAIESIQTEINQLINETPELENLLINAQEFLINDKNYKQIQSAHDEIKKLQQENKFEEALNLLAPERSFLESMFTSSQTTLKDDFKTVLNNLKNIKNKFTDTNQSNAVLSSEEKKSWWSKITNLWPSVSAQPDNDALLQYESEKKIPALDKFFNEHPFVARILARCLGEKSTNLSQIISFLSRQIFEVTGKHVKNEVVKAEIEIPEKAKKAVGEHVTKIIIASVSSVSLLVTMIYWMVLKKRSSKNKIK</sequence>
<evidence type="ECO:0000256" key="2">
    <source>
        <dbReference type="SAM" id="Phobius"/>
    </source>
</evidence>
<comment type="caution">
    <text evidence="3">The sequence shown here is derived from an EMBL/GenBank/DDBJ whole genome shotgun (WGS) entry which is preliminary data.</text>
</comment>
<dbReference type="RefSeq" id="WP_203552454.1">
    <property type="nucleotide sequence ID" value="NZ_JACAOD020000018.1"/>
</dbReference>
<reference evidence="3" key="1">
    <citation type="submission" date="2021-04" db="EMBL/GenBank/DDBJ databases">
        <title>Genomic features of Candidatus Phytoplasma meliae isolate ChTYXIII (1SrXIII-G).</title>
        <authorList>
            <person name="Fernandez F.D."/>
            <person name="Conci L.R."/>
        </authorList>
    </citation>
    <scope>NUCLEOTIDE SEQUENCE [LARGE SCALE GENOMIC DNA]</scope>
    <source>
        <strain evidence="3">ChTYXIII-Mo</strain>
    </source>
</reference>
<protein>
    <submittedName>
        <fullName evidence="3">Uncharacterized protein</fullName>
    </submittedName>
</protein>
<keyword evidence="4" id="KW-1185">Reference proteome</keyword>
<evidence type="ECO:0000313" key="4">
    <source>
        <dbReference type="Proteomes" id="UP001195571"/>
    </source>
</evidence>
<feature type="coiled-coil region" evidence="1">
    <location>
        <begin position="179"/>
        <end position="260"/>
    </location>
</feature>
<gene>
    <name evidence="3" type="ORF">CHTY_003315</name>
</gene>
<name>A0ABS5CZ44_9MOLU</name>
<accession>A0ABS5CZ44</accession>
<keyword evidence="2" id="KW-0812">Transmembrane</keyword>
<dbReference type="EMBL" id="JACAOD020000018">
    <property type="protein sequence ID" value="MBP5836244.1"/>
    <property type="molecule type" value="Genomic_DNA"/>
</dbReference>
<dbReference type="Proteomes" id="UP001195571">
    <property type="component" value="Unassembled WGS sequence"/>
</dbReference>
<keyword evidence="2" id="KW-0472">Membrane</keyword>
<evidence type="ECO:0000313" key="3">
    <source>
        <dbReference type="EMBL" id="MBP5836244.1"/>
    </source>
</evidence>
<organism evidence="3 4">
    <name type="scientific">Candidatus Phytoplasma meliae</name>
    <dbReference type="NCBI Taxonomy" id="1848402"/>
    <lineage>
        <taxon>Bacteria</taxon>
        <taxon>Bacillati</taxon>
        <taxon>Mycoplasmatota</taxon>
        <taxon>Mollicutes</taxon>
        <taxon>Acholeplasmatales</taxon>
        <taxon>Acholeplasmataceae</taxon>
        <taxon>Candidatus Phytoplasma</taxon>
        <taxon>16SrXIII (Mexican periwinkle virescence group)</taxon>
    </lineage>
</organism>
<feature type="transmembrane region" description="Helical" evidence="2">
    <location>
        <begin position="7"/>
        <end position="29"/>
    </location>
</feature>
<keyword evidence="2" id="KW-1133">Transmembrane helix</keyword>